<dbReference type="NCBIfam" id="TIGR00193">
    <property type="entry name" value="urease_gam"/>
    <property type="match status" value="1"/>
</dbReference>
<sequence length="102" mass="11006">MQLTGRETERLLIFAAAELARRRMREGILLSHPDCVALASDVAMEAARAGRSYEEVQDSAAGIVGREQLLSGVAELLEQPLQVEATFGDGSRLVALRGLVRA</sequence>
<evidence type="ECO:0000256" key="3">
    <source>
        <dbReference type="RuleBase" id="RU003850"/>
    </source>
</evidence>
<evidence type="ECO:0000313" key="4">
    <source>
        <dbReference type="EMBL" id="UGS34733.1"/>
    </source>
</evidence>
<dbReference type="EMBL" id="CP087164">
    <property type="protein sequence ID" value="UGS34733.1"/>
    <property type="molecule type" value="Genomic_DNA"/>
</dbReference>
<dbReference type="InterPro" id="IPR036463">
    <property type="entry name" value="Urease_gamma_sf"/>
</dbReference>
<dbReference type="PANTHER" id="PTHR33569">
    <property type="entry name" value="UREASE"/>
    <property type="match status" value="1"/>
</dbReference>
<dbReference type="Pfam" id="PF00547">
    <property type="entry name" value="Urease_gamma"/>
    <property type="match status" value="1"/>
</dbReference>
<name>A0A9E6XV87_9ACTN</name>
<evidence type="ECO:0000256" key="2">
    <source>
        <dbReference type="ARBA" id="ARBA00047778"/>
    </source>
</evidence>
<dbReference type="PANTHER" id="PTHR33569:SF1">
    <property type="entry name" value="UREASE"/>
    <property type="match status" value="1"/>
</dbReference>
<dbReference type="GO" id="GO:0016151">
    <property type="term" value="F:nickel cation binding"/>
    <property type="evidence" value="ECO:0007669"/>
    <property type="project" value="InterPro"/>
</dbReference>
<evidence type="ECO:0000313" key="5">
    <source>
        <dbReference type="Proteomes" id="UP001162834"/>
    </source>
</evidence>
<dbReference type="GO" id="GO:0009039">
    <property type="term" value="F:urease activity"/>
    <property type="evidence" value="ECO:0007669"/>
    <property type="project" value="UniProtKB-EC"/>
</dbReference>
<comment type="similarity">
    <text evidence="3">Belongs to the urease gamma subunit family.</text>
</comment>
<keyword evidence="1 3" id="KW-0378">Hydrolase</keyword>
<reference evidence="4" key="1">
    <citation type="journal article" date="2022" name="Int. J. Syst. Evol. Microbiol.">
        <title>Pseudomonas aegrilactucae sp. nov. and Pseudomonas morbosilactucae sp. nov., pathogens causing bacterial rot of lettuce in Japan.</title>
        <authorList>
            <person name="Sawada H."/>
            <person name="Fujikawa T."/>
            <person name="Satou M."/>
        </authorList>
    </citation>
    <scope>NUCLEOTIDE SEQUENCE</scope>
    <source>
        <strain evidence="4">0166_1</strain>
    </source>
</reference>
<accession>A0A9E6XV87</accession>
<dbReference type="GO" id="GO:0005737">
    <property type="term" value="C:cytoplasm"/>
    <property type="evidence" value="ECO:0007669"/>
    <property type="project" value="UniProtKB-SubCell"/>
</dbReference>
<dbReference type="KEGG" id="sbae:DSM104329_01115"/>
<comment type="subcellular location">
    <subcellularLocation>
        <location evidence="3">Cytoplasm</location>
    </subcellularLocation>
</comment>
<comment type="catalytic activity">
    <reaction evidence="2 3">
        <text>urea + 2 H2O + H(+) = hydrogencarbonate + 2 NH4(+)</text>
        <dbReference type="Rhea" id="RHEA:20557"/>
        <dbReference type="ChEBI" id="CHEBI:15377"/>
        <dbReference type="ChEBI" id="CHEBI:15378"/>
        <dbReference type="ChEBI" id="CHEBI:16199"/>
        <dbReference type="ChEBI" id="CHEBI:17544"/>
        <dbReference type="ChEBI" id="CHEBI:28938"/>
        <dbReference type="EC" id="3.5.1.5"/>
    </reaction>
</comment>
<dbReference type="AlphaFoldDB" id="A0A9E6XV87"/>
<dbReference type="RefSeq" id="WP_259314400.1">
    <property type="nucleotide sequence ID" value="NZ_CP087164.1"/>
</dbReference>
<gene>
    <name evidence="4" type="primary">ureA1</name>
    <name evidence="4" type="ORF">DSM104329_01115</name>
</gene>
<protein>
    <recommendedName>
        <fullName evidence="3">Urease subunit gamma</fullName>
        <ecNumber evidence="3">3.5.1.5</ecNumber>
    </recommendedName>
</protein>
<proteinExistence type="inferred from homology"/>
<dbReference type="InterPro" id="IPR002026">
    <property type="entry name" value="Urease_gamma/gamma-beta_su"/>
</dbReference>
<keyword evidence="5" id="KW-1185">Reference proteome</keyword>
<dbReference type="Gene3D" id="3.30.280.10">
    <property type="entry name" value="Urease, gamma-like subunit"/>
    <property type="match status" value="1"/>
</dbReference>
<dbReference type="InterPro" id="IPR050069">
    <property type="entry name" value="Urease_subunit"/>
</dbReference>
<dbReference type="Proteomes" id="UP001162834">
    <property type="component" value="Chromosome"/>
</dbReference>
<evidence type="ECO:0000256" key="1">
    <source>
        <dbReference type="ARBA" id="ARBA00022801"/>
    </source>
</evidence>
<organism evidence="4 5">
    <name type="scientific">Capillimicrobium parvum</name>
    <dbReference type="NCBI Taxonomy" id="2884022"/>
    <lineage>
        <taxon>Bacteria</taxon>
        <taxon>Bacillati</taxon>
        <taxon>Actinomycetota</taxon>
        <taxon>Thermoleophilia</taxon>
        <taxon>Solirubrobacterales</taxon>
        <taxon>Capillimicrobiaceae</taxon>
        <taxon>Capillimicrobium</taxon>
    </lineage>
</organism>
<dbReference type="GO" id="GO:0043419">
    <property type="term" value="P:urea catabolic process"/>
    <property type="evidence" value="ECO:0007669"/>
    <property type="project" value="InterPro"/>
</dbReference>
<dbReference type="EC" id="3.5.1.5" evidence="3"/>
<dbReference type="SUPFAM" id="SSF54111">
    <property type="entry name" value="Urease, gamma-subunit"/>
    <property type="match status" value="1"/>
</dbReference>